<dbReference type="Gene3D" id="1.25.40.10">
    <property type="entry name" value="Tetratricopeptide repeat domain"/>
    <property type="match status" value="1"/>
</dbReference>
<feature type="transmembrane region" description="Helical" evidence="2">
    <location>
        <begin position="382"/>
        <end position="404"/>
    </location>
</feature>
<dbReference type="OrthoDB" id="1090267at2"/>
<organism evidence="3 4">
    <name type="scientific">Flammeovirga pectinis</name>
    <dbReference type="NCBI Taxonomy" id="2494373"/>
    <lineage>
        <taxon>Bacteria</taxon>
        <taxon>Pseudomonadati</taxon>
        <taxon>Bacteroidota</taxon>
        <taxon>Cytophagia</taxon>
        <taxon>Cytophagales</taxon>
        <taxon>Flammeovirgaceae</taxon>
        <taxon>Flammeovirga</taxon>
    </lineage>
</organism>
<keyword evidence="4" id="KW-1185">Reference proteome</keyword>
<evidence type="ECO:0000313" key="3">
    <source>
        <dbReference type="EMBL" id="AZQ63107.1"/>
    </source>
</evidence>
<dbReference type="SUPFAM" id="SSF46894">
    <property type="entry name" value="C-terminal effector domain of the bipartite response regulators"/>
    <property type="match status" value="1"/>
</dbReference>
<dbReference type="AlphaFoldDB" id="A0A3Q9FME9"/>
<dbReference type="Proteomes" id="UP000267268">
    <property type="component" value="Chromosome 1"/>
</dbReference>
<dbReference type="Gene3D" id="1.10.10.10">
    <property type="entry name" value="Winged helix-like DNA-binding domain superfamily/Winged helix DNA-binding domain"/>
    <property type="match status" value="1"/>
</dbReference>
<accession>A0A3Q9FME9</accession>
<dbReference type="GO" id="GO:0003677">
    <property type="term" value="F:DNA binding"/>
    <property type="evidence" value="ECO:0007669"/>
    <property type="project" value="InterPro"/>
</dbReference>
<evidence type="ECO:0000256" key="2">
    <source>
        <dbReference type="SAM" id="Phobius"/>
    </source>
</evidence>
<dbReference type="SUPFAM" id="SSF48452">
    <property type="entry name" value="TPR-like"/>
    <property type="match status" value="1"/>
</dbReference>
<dbReference type="InterPro" id="IPR011990">
    <property type="entry name" value="TPR-like_helical_dom_sf"/>
</dbReference>
<dbReference type="Pfam" id="PF13424">
    <property type="entry name" value="TPR_12"/>
    <property type="match status" value="1"/>
</dbReference>
<gene>
    <name evidence="3" type="ORF">EI427_12920</name>
</gene>
<sequence>MFLVKIYCTNLLIFSYLRGKANFFIMTTIDKVIFKLASVIFLIFFLFTNSEAQNTTVLLSEINNEWSLIFNKSKDLELNELIINQEKIAAESLRNNDTLGIVNAFNKLGGVYCNQVNYEKAYSYYWDALLLADQIHEREATARSYIGLGILYSLYERREDALIYYMKALVIHQELVNKNKKYIQGLRSNYFQIAVHYRYENNVKAARSYLEKSRKLAFFQKKNVLFIDAEEGYLNILERKYKRAEYILLPLEDEIKSTTPAYTVVYYSLLGDLYKGMQQFKRSTSYYLLAIKAAKSYRKHLNFIPDIYKKLSSNSTALKQQSNATSYLFYALTLEEHLYSSKSTKNQFLFEIKDKYRKVQEEQKTLQLKQTLHQLKQDEKIWFLKTILLITSILLIVIIAMVWARTIRNKHKAERLLLQQQRILEVKSNTEIMAVKNKELTGSTLQLVAKDELLVSIKDKLTFLYQENKLIDIKRLIKEIDLNKDQSWLAFETRFNAVNKEFYKVLCSQYPNLKPYDLRICALIKLDFTTKEMAKLLGISAESANTSRYRLRKKLNLNKDVNLAEFIRAL</sequence>
<dbReference type="GO" id="GO:0006355">
    <property type="term" value="P:regulation of DNA-templated transcription"/>
    <property type="evidence" value="ECO:0007669"/>
    <property type="project" value="InterPro"/>
</dbReference>
<keyword evidence="2" id="KW-0472">Membrane</keyword>
<dbReference type="InterPro" id="IPR016032">
    <property type="entry name" value="Sig_transdc_resp-reg_C-effctor"/>
</dbReference>
<keyword evidence="2" id="KW-1133">Transmembrane helix</keyword>
<evidence type="ECO:0000313" key="4">
    <source>
        <dbReference type="Proteomes" id="UP000267268"/>
    </source>
</evidence>
<evidence type="ECO:0000256" key="1">
    <source>
        <dbReference type="PROSITE-ProRule" id="PRU00339"/>
    </source>
</evidence>
<dbReference type="PROSITE" id="PS50005">
    <property type="entry name" value="TPR"/>
    <property type="match status" value="1"/>
</dbReference>
<keyword evidence="2" id="KW-0812">Transmembrane</keyword>
<keyword evidence="1" id="KW-0802">TPR repeat</keyword>
<proteinExistence type="predicted"/>
<name>A0A3Q9FME9_9BACT</name>
<dbReference type="EMBL" id="CP034562">
    <property type="protein sequence ID" value="AZQ63107.1"/>
    <property type="molecule type" value="Genomic_DNA"/>
</dbReference>
<protein>
    <submittedName>
        <fullName evidence="3">Tetratricopeptide repeat protein</fullName>
    </submittedName>
</protein>
<feature type="transmembrane region" description="Helical" evidence="2">
    <location>
        <begin position="21"/>
        <end position="47"/>
    </location>
</feature>
<dbReference type="SMART" id="SM00028">
    <property type="entry name" value="TPR"/>
    <property type="match status" value="3"/>
</dbReference>
<dbReference type="KEGG" id="fll:EI427_12920"/>
<dbReference type="InterPro" id="IPR019734">
    <property type="entry name" value="TPR_rpt"/>
</dbReference>
<reference evidence="3 4" key="1">
    <citation type="submission" date="2018-12" db="EMBL/GenBank/DDBJ databases">
        <title>Flammeovirga pectinis sp. nov., isolated from the gut of the Korean scallop, Patinopecten yessoensis.</title>
        <authorList>
            <person name="Bae J.-W."/>
            <person name="Jeong Y.-S."/>
            <person name="Kang W."/>
        </authorList>
    </citation>
    <scope>NUCLEOTIDE SEQUENCE [LARGE SCALE GENOMIC DNA]</scope>
    <source>
        <strain evidence="3 4">L12M1</strain>
    </source>
</reference>
<dbReference type="InterPro" id="IPR036388">
    <property type="entry name" value="WH-like_DNA-bd_sf"/>
</dbReference>
<feature type="repeat" description="TPR" evidence="1">
    <location>
        <begin position="142"/>
        <end position="175"/>
    </location>
</feature>